<dbReference type="Pfam" id="PF00497">
    <property type="entry name" value="SBP_bac_3"/>
    <property type="match status" value="1"/>
</dbReference>
<proteinExistence type="inferred from homology"/>
<organism evidence="5 6">
    <name type="scientific">Enterobacter agglomerans</name>
    <name type="common">Erwinia herbicola</name>
    <name type="synonym">Pantoea agglomerans</name>
    <dbReference type="NCBI Taxonomy" id="549"/>
    <lineage>
        <taxon>Bacteria</taxon>
        <taxon>Pseudomonadati</taxon>
        <taxon>Pseudomonadota</taxon>
        <taxon>Gammaproteobacteria</taxon>
        <taxon>Enterobacterales</taxon>
        <taxon>Erwiniaceae</taxon>
        <taxon>Pantoea</taxon>
        <taxon>Pantoea agglomerans group</taxon>
    </lineage>
</organism>
<comment type="subcellular location">
    <subcellularLocation>
        <location evidence="1">Cell envelope</location>
    </subcellularLocation>
</comment>
<dbReference type="Gene3D" id="3.40.190.10">
    <property type="entry name" value="Periplasmic binding protein-like II"/>
    <property type="match status" value="2"/>
</dbReference>
<dbReference type="AlphaFoldDB" id="A0A379AFS5"/>
<reference evidence="5 6" key="1">
    <citation type="submission" date="2018-06" db="EMBL/GenBank/DDBJ databases">
        <authorList>
            <consortium name="Pathogen Informatics"/>
            <person name="Doyle S."/>
        </authorList>
    </citation>
    <scope>NUCLEOTIDE SEQUENCE [LARGE SCALE GENOMIC DNA]</scope>
    <source>
        <strain evidence="5 6">NCTC9381</strain>
    </source>
</reference>
<evidence type="ECO:0000259" key="4">
    <source>
        <dbReference type="Pfam" id="PF00497"/>
    </source>
</evidence>
<name>A0A379AFS5_ENTAG</name>
<feature type="domain" description="Solute-binding protein family 3/N-terminal" evidence="4">
    <location>
        <begin position="3"/>
        <end position="81"/>
    </location>
</feature>
<evidence type="ECO:0000313" key="6">
    <source>
        <dbReference type="Proteomes" id="UP000254640"/>
    </source>
</evidence>
<keyword evidence="3" id="KW-0732">Signal</keyword>
<evidence type="ECO:0000256" key="1">
    <source>
        <dbReference type="ARBA" id="ARBA00004196"/>
    </source>
</evidence>
<dbReference type="PROSITE" id="PS01039">
    <property type="entry name" value="SBP_BACTERIAL_3"/>
    <property type="match status" value="1"/>
</dbReference>
<dbReference type="PANTHER" id="PTHR35936">
    <property type="entry name" value="MEMBRANE-BOUND LYTIC MUREIN TRANSGLYCOSYLASE F"/>
    <property type="match status" value="1"/>
</dbReference>
<dbReference type="Proteomes" id="UP000254640">
    <property type="component" value="Unassembled WGS sequence"/>
</dbReference>
<gene>
    <name evidence="5" type="primary">argT_4</name>
    <name evidence="5" type="ORF">NCTC9381_02617</name>
</gene>
<dbReference type="InterPro" id="IPR018313">
    <property type="entry name" value="SBP_3_CS"/>
</dbReference>
<comment type="similarity">
    <text evidence="2">Belongs to the bacterial solute-binding protein 3 family.</text>
</comment>
<dbReference type="GO" id="GO:0030288">
    <property type="term" value="C:outer membrane-bounded periplasmic space"/>
    <property type="evidence" value="ECO:0007669"/>
    <property type="project" value="UniProtKB-ARBA"/>
</dbReference>
<accession>A0A379AFS5</accession>
<keyword evidence="6" id="KW-1185">Reference proteome</keyword>
<evidence type="ECO:0000256" key="2">
    <source>
        <dbReference type="ARBA" id="ARBA00010333"/>
    </source>
</evidence>
<sequence>MLKGELEGFDIELGNAICKAGNFSCHWVESSFDALIPALQAKKFDAINSAMNITEARARSIAFTQPIYRIPTMLVAKTGGKSGTDRRRSEGQEHRCITGIHPGNLCERSTGSRRV</sequence>
<dbReference type="PANTHER" id="PTHR35936:SF13">
    <property type="entry name" value="HISTIDINE-BINDING PERIPLASMIC PROTEIN"/>
    <property type="match status" value="1"/>
</dbReference>
<evidence type="ECO:0000313" key="5">
    <source>
        <dbReference type="EMBL" id="SUB16701.1"/>
    </source>
</evidence>
<dbReference type="SUPFAM" id="SSF53850">
    <property type="entry name" value="Periplasmic binding protein-like II"/>
    <property type="match status" value="1"/>
</dbReference>
<evidence type="ECO:0000256" key="3">
    <source>
        <dbReference type="ARBA" id="ARBA00022729"/>
    </source>
</evidence>
<dbReference type="EMBL" id="UGSO01000001">
    <property type="protein sequence ID" value="SUB16701.1"/>
    <property type="molecule type" value="Genomic_DNA"/>
</dbReference>
<protein>
    <submittedName>
        <fullName evidence="5">Lysine-arginine-ornithine-binding periplasmic protein</fullName>
    </submittedName>
</protein>
<dbReference type="InterPro" id="IPR001638">
    <property type="entry name" value="Solute-binding_3/MltF_N"/>
</dbReference>